<name>A0A553GZC5_9PSED</name>
<keyword evidence="8" id="KW-1185">Reference proteome</keyword>
<feature type="transmembrane region" description="Helical" evidence="5">
    <location>
        <begin position="219"/>
        <end position="238"/>
    </location>
</feature>
<feature type="transmembrane region" description="Helical" evidence="5">
    <location>
        <begin position="20"/>
        <end position="51"/>
    </location>
</feature>
<keyword evidence="4 5" id="KW-0472">Membrane</keyword>
<feature type="transmembrane region" description="Helical" evidence="5">
    <location>
        <begin position="63"/>
        <end position="83"/>
    </location>
</feature>
<evidence type="ECO:0000256" key="1">
    <source>
        <dbReference type="ARBA" id="ARBA00004141"/>
    </source>
</evidence>
<dbReference type="PROSITE" id="PS51257">
    <property type="entry name" value="PROKAR_LIPOPROTEIN"/>
    <property type="match status" value="1"/>
</dbReference>
<evidence type="ECO:0000259" key="6">
    <source>
        <dbReference type="Pfam" id="PF13515"/>
    </source>
</evidence>
<feature type="transmembrane region" description="Helical" evidence="5">
    <location>
        <begin position="283"/>
        <end position="302"/>
    </location>
</feature>
<feature type="transmembrane region" description="Helical" evidence="5">
    <location>
        <begin position="112"/>
        <end position="132"/>
    </location>
</feature>
<dbReference type="Proteomes" id="UP000315235">
    <property type="component" value="Unassembled WGS sequence"/>
</dbReference>
<evidence type="ECO:0000256" key="4">
    <source>
        <dbReference type="ARBA" id="ARBA00023136"/>
    </source>
</evidence>
<gene>
    <name evidence="7" type="ORF">FM069_09875</name>
</gene>
<feature type="transmembrane region" description="Helical" evidence="5">
    <location>
        <begin position="138"/>
        <end position="159"/>
    </location>
</feature>
<feature type="transmembrane region" description="Helical" evidence="5">
    <location>
        <begin position="314"/>
        <end position="333"/>
    </location>
</feature>
<dbReference type="InterPro" id="IPR049453">
    <property type="entry name" value="Memb_transporter_dom"/>
</dbReference>
<dbReference type="Pfam" id="PF13515">
    <property type="entry name" value="FUSC_2"/>
    <property type="match status" value="1"/>
</dbReference>
<keyword evidence="2 5" id="KW-0812">Transmembrane</keyword>
<dbReference type="OrthoDB" id="7029794at2"/>
<comment type="caution">
    <text evidence="7">The sequence shown here is derived from an EMBL/GenBank/DDBJ whole genome shotgun (WGS) entry which is preliminary data.</text>
</comment>
<evidence type="ECO:0000256" key="3">
    <source>
        <dbReference type="ARBA" id="ARBA00022989"/>
    </source>
</evidence>
<comment type="subcellular location">
    <subcellularLocation>
        <location evidence="1">Membrane</location>
        <topology evidence="1">Multi-pass membrane protein</topology>
    </subcellularLocation>
</comment>
<dbReference type="GO" id="GO:0016020">
    <property type="term" value="C:membrane"/>
    <property type="evidence" value="ECO:0007669"/>
    <property type="project" value="UniProtKB-SubCell"/>
</dbReference>
<feature type="transmembrane region" description="Helical" evidence="5">
    <location>
        <begin position="89"/>
        <end position="105"/>
    </location>
</feature>
<proteinExistence type="predicted"/>
<evidence type="ECO:0000313" key="8">
    <source>
        <dbReference type="Proteomes" id="UP000315235"/>
    </source>
</evidence>
<organism evidence="7 8">
    <name type="scientific">Pseudomonas mangiferae</name>
    <dbReference type="NCBI Taxonomy" id="2593654"/>
    <lineage>
        <taxon>Bacteria</taxon>
        <taxon>Pseudomonadati</taxon>
        <taxon>Pseudomonadota</taxon>
        <taxon>Gammaproteobacteria</taxon>
        <taxon>Pseudomonadales</taxon>
        <taxon>Pseudomonadaceae</taxon>
        <taxon>Pseudomonas</taxon>
    </lineage>
</organism>
<evidence type="ECO:0000256" key="2">
    <source>
        <dbReference type="ARBA" id="ARBA00022692"/>
    </source>
</evidence>
<dbReference type="EMBL" id="VJOY01000006">
    <property type="protein sequence ID" value="TRX74830.1"/>
    <property type="molecule type" value="Genomic_DNA"/>
</dbReference>
<keyword evidence="3 5" id="KW-1133">Transmembrane helix</keyword>
<evidence type="ECO:0000313" key="7">
    <source>
        <dbReference type="EMBL" id="TRX74830.1"/>
    </source>
</evidence>
<sequence>MRTLLRHFLHWHAGPPAWGPALIAGIGCGGPLLLGLFSAHSGFIWAATGAFQAALTNPLHRFGMLRMLLLTLLGAVSVGLGFWSASHGLLSLSIFAVYGFLLAWLQRFGSELGKLGVGLAVCLCLGQGQAGTGNLPNGLAIGALFAIGGLWVMLLAFALRGLHGLRMWPHLPRLRGLFRVLGRHARRLPRQLWLIHALACTLATSLAGLAVQLSGMPRGYWLTLTVVTTIQIELNSSLERAVHRCLGSLLGAVVLILLGHWLATPGWLVACMLPLIVLSRAFIAQHYGLFVLQTTVCFVLLAESLARDWHLPEVRLYNTLLGAVLALLVSTLAHQARKRWLNHDRRAAAAAAVAEAEDRAARHGDPLADK</sequence>
<protein>
    <submittedName>
        <fullName evidence="7">FUSC family protein</fullName>
    </submittedName>
</protein>
<evidence type="ECO:0000256" key="5">
    <source>
        <dbReference type="SAM" id="Phobius"/>
    </source>
</evidence>
<feature type="domain" description="Integral membrane bound transporter" evidence="6">
    <location>
        <begin position="206"/>
        <end position="329"/>
    </location>
</feature>
<feature type="transmembrane region" description="Helical" evidence="5">
    <location>
        <begin position="245"/>
        <end position="263"/>
    </location>
</feature>
<accession>A0A553GZC5</accession>
<reference evidence="7 8" key="1">
    <citation type="submission" date="2019-07" db="EMBL/GenBank/DDBJ databases">
        <title>Pseudomonas mangiferae sp. nov., isolated from bark of mango tree in Thailand.</title>
        <authorList>
            <person name="Srisuk N."/>
            <person name="Anurat P."/>
        </authorList>
    </citation>
    <scope>NUCLEOTIDE SEQUENCE [LARGE SCALE GENOMIC DNA]</scope>
    <source>
        <strain evidence="7 8">DMKU_BBB3-04</strain>
    </source>
</reference>
<dbReference type="RefSeq" id="WP_143488132.1">
    <property type="nucleotide sequence ID" value="NZ_VJOY01000006.1"/>
</dbReference>
<feature type="transmembrane region" description="Helical" evidence="5">
    <location>
        <begin position="192"/>
        <end position="213"/>
    </location>
</feature>
<dbReference type="AlphaFoldDB" id="A0A553GZC5"/>